<keyword evidence="3 7" id="KW-1133">Transmembrane helix</keyword>
<dbReference type="STRING" id="9258.ENSOANP00000004576"/>
<evidence type="ECO:0000256" key="7">
    <source>
        <dbReference type="SAM" id="Phobius"/>
    </source>
</evidence>
<dbReference type="GeneTree" id="ENSGT00530000063694"/>
<keyword evidence="4 7" id="KW-0472">Membrane</keyword>
<feature type="compositionally biased region" description="Polar residues" evidence="6">
    <location>
        <begin position="1"/>
        <end position="11"/>
    </location>
</feature>
<comment type="subcellular location">
    <subcellularLocation>
        <location evidence="1">Membrane</location>
        <topology evidence="1">Single-pass membrane protein</topology>
    </subcellularLocation>
</comment>
<reference evidence="9" key="1">
    <citation type="submission" date="2025-08" db="UniProtKB">
        <authorList>
            <consortium name="Ensembl"/>
        </authorList>
    </citation>
    <scope>IDENTIFICATION</scope>
    <source>
        <strain evidence="9">Glennie</strain>
    </source>
</reference>
<dbReference type="SUPFAM" id="SSF50998">
    <property type="entry name" value="Quinoprotein alcohol dehydrogenase-like"/>
    <property type="match status" value="1"/>
</dbReference>
<feature type="transmembrane region" description="Helical" evidence="7">
    <location>
        <begin position="108"/>
        <end position="127"/>
    </location>
</feature>
<dbReference type="GO" id="GO:0016020">
    <property type="term" value="C:membrane"/>
    <property type="evidence" value="ECO:0007669"/>
    <property type="project" value="UniProtKB-SubCell"/>
</dbReference>
<name>F6TBY9_ORNAN</name>
<organism evidence="9 10">
    <name type="scientific">Ornithorhynchus anatinus</name>
    <name type="common">Duckbill platypus</name>
    <dbReference type="NCBI Taxonomy" id="9258"/>
    <lineage>
        <taxon>Eukaryota</taxon>
        <taxon>Metazoa</taxon>
        <taxon>Chordata</taxon>
        <taxon>Craniata</taxon>
        <taxon>Vertebrata</taxon>
        <taxon>Euteleostomi</taxon>
        <taxon>Mammalia</taxon>
        <taxon>Monotremata</taxon>
        <taxon>Ornithorhynchidae</taxon>
        <taxon>Ornithorhynchus</taxon>
    </lineage>
</organism>
<dbReference type="InterPro" id="IPR011047">
    <property type="entry name" value="Quinoprotein_ADH-like_sf"/>
</dbReference>
<dbReference type="HOGENOM" id="CLU_029706_0_0_1"/>
<keyword evidence="2 7" id="KW-0812">Transmembrane</keyword>
<evidence type="ECO:0000259" key="8">
    <source>
        <dbReference type="Pfam" id="PF23727"/>
    </source>
</evidence>
<dbReference type="Pfam" id="PF23727">
    <property type="entry name" value="Beta-prop_FAM234A_B"/>
    <property type="match status" value="1"/>
</dbReference>
<dbReference type="Bgee" id="ENSOANG00000002879">
    <property type="expression patterns" value="Expressed in cerebellum and 7 other cell types or tissues"/>
</dbReference>
<gene>
    <name evidence="9" type="primary">FAM234B</name>
</gene>
<evidence type="ECO:0000313" key="10">
    <source>
        <dbReference type="Proteomes" id="UP000002279"/>
    </source>
</evidence>
<sequence length="682" mass="71189">YSVSLSRSLSKNPDLGEYDPLTQADSDESEDDLVLNLQQQQQQQQKNGSVKNGKSPLGEPADSDAEGGVAPKQPRLAEGPPEGYSPGPLGGLEPKASSSLGAYLRTSVFLLTVLVSVVLVLVCAFLVPCPRRDPRGTWTRLLGPPGDGALTVLELTDAGGDQLPDVLLSSSAAANLSAPGSSKPLAMLQAFSGLNGSTLWARTLPEEARGVQCSGPARPGASEGAVCIVTGMSKLLTTARATSGTAVWTLDPVQLANGTLAAPAASLPDVDGDGVGDLLVLTIGESQLDLCFLLVSGKTGTTVGRPVKYPIMGAGMLIGPQVHITPHGAIYILFGFGNVQAVALRDVLAQAQLGGRSPLALQLDEPEWEKRRATNRSEVIDIYSGGVEFLQAVKAAETNCSHLLVTTKQGVSLLHGEDLGILWTLDLPDISSQPTPGYFTDDQTPDFLLQAQRGEGVKKVLVVDGTSGATVWSARLPCHLRESDAVSVLTSDRKSVFLFWAEGLPAGLGRSDVPEGGPGLQHLYLLHPAFPSVLLDLTNVTGTVTASTVGTVDVRKDAFFVTSSTAPRSAGRPGSLGIRSLSLRGALAGGRMAALPDTTRLLSRLKFVRSDHKVPRGARVGEGRGSRSITGGVVRPDPVPPVSRCCGGKEQERAGGLGGGQEVVWPRAKSPATGVVRSGFRF</sequence>
<protein>
    <submittedName>
        <fullName evidence="9">Family with sequence similarity 234 member B</fullName>
    </submittedName>
</protein>
<evidence type="ECO:0000256" key="3">
    <source>
        <dbReference type="ARBA" id="ARBA00022989"/>
    </source>
</evidence>
<feature type="domain" description="FAM234A/B beta-propeller" evidence="8">
    <location>
        <begin position="152"/>
        <end position="561"/>
    </location>
</feature>
<keyword evidence="10" id="KW-1185">Reference proteome</keyword>
<evidence type="ECO:0000256" key="1">
    <source>
        <dbReference type="ARBA" id="ARBA00004167"/>
    </source>
</evidence>
<accession>F6TBY9</accession>
<reference evidence="9" key="2">
    <citation type="submission" date="2025-09" db="UniProtKB">
        <authorList>
            <consortium name="Ensembl"/>
        </authorList>
    </citation>
    <scope>IDENTIFICATION</scope>
    <source>
        <strain evidence="9">Glennie</strain>
    </source>
</reference>
<evidence type="ECO:0000256" key="2">
    <source>
        <dbReference type="ARBA" id="ARBA00022692"/>
    </source>
</evidence>
<evidence type="ECO:0000256" key="5">
    <source>
        <dbReference type="ARBA" id="ARBA00025791"/>
    </source>
</evidence>
<dbReference type="Proteomes" id="UP000002279">
    <property type="component" value="Unplaced"/>
</dbReference>
<dbReference type="FunCoup" id="F6TBY9">
    <property type="interactions" value="249"/>
</dbReference>
<dbReference type="PANTHER" id="PTHR21419:SF25">
    <property type="entry name" value="PROTEIN FAM234B"/>
    <property type="match status" value="1"/>
</dbReference>
<proteinExistence type="inferred from homology"/>
<dbReference type="eggNOG" id="ENOG502QVNA">
    <property type="taxonomic scope" value="Eukaryota"/>
</dbReference>
<dbReference type="InParanoid" id="F6TBY9"/>
<comment type="similarity">
    <text evidence="5">Belongs to the FAM234 family.</text>
</comment>
<feature type="region of interest" description="Disordered" evidence="6">
    <location>
        <begin position="1"/>
        <end position="91"/>
    </location>
</feature>
<feature type="compositionally biased region" description="Basic and acidic residues" evidence="6">
    <location>
        <begin position="616"/>
        <end position="625"/>
    </location>
</feature>
<evidence type="ECO:0000256" key="6">
    <source>
        <dbReference type="SAM" id="MobiDB-lite"/>
    </source>
</evidence>
<dbReference type="PANTHER" id="PTHR21419">
    <property type="match status" value="1"/>
</dbReference>
<dbReference type="AlphaFoldDB" id="F6TBY9"/>
<feature type="region of interest" description="Disordered" evidence="6">
    <location>
        <begin position="616"/>
        <end position="641"/>
    </location>
</feature>
<evidence type="ECO:0000256" key="4">
    <source>
        <dbReference type="ARBA" id="ARBA00023136"/>
    </source>
</evidence>
<evidence type="ECO:0000313" key="9">
    <source>
        <dbReference type="Ensembl" id="ENSOANP00000004576.3"/>
    </source>
</evidence>
<dbReference type="Ensembl" id="ENSOANT00000004577.3">
    <property type="protein sequence ID" value="ENSOANP00000004576.3"/>
    <property type="gene ID" value="ENSOANG00000002879.3"/>
</dbReference>
<dbReference type="OMA" id="FFQHSAN"/>
<dbReference type="InterPro" id="IPR055409">
    <property type="entry name" value="Beta-prop_FAM234A_B"/>
</dbReference>
<dbReference type="InterPro" id="IPR045232">
    <property type="entry name" value="FAM234"/>
</dbReference>